<evidence type="ECO:0000313" key="2">
    <source>
        <dbReference type="EMBL" id="AIQ64929.1"/>
    </source>
</evidence>
<feature type="region of interest" description="Disordered" evidence="1">
    <location>
        <begin position="119"/>
        <end position="138"/>
    </location>
</feature>
<gene>
    <name evidence="2" type="ORF">PSTEL_19235</name>
</gene>
<dbReference type="STRING" id="169760.PSTEL_19235"/>
<dbReference type="HOGENOM" id="CLU_080361_0_0_9"/>
<accession>A0A089N848</accession>
<sequence length="311" mass="33462">MKKKWLLTGSAVGISGTIMLVTGLTAFAGTSGYDDYKSALKATVQNLDSVTVSANAELKDDNTLLVKTQSRLKADVKRETVSGSIYVSGTAGAVNLDLYKQAGEEVWKTGASDTYYVKKDQEDPEGREQDEKSRDSLWFSSQEETVIDALIGNLKDEITSTAGADGTKTISLQLDGAQIPAVVQAMAPLAFKHLSDQSEWNRDDSNSASHSSDPEKLLRQNLVNLKDVNLKDGIQIQSVSLKAVISPDNEISQQQLDIAFTGKDAQGVAHTLTGSLNVQLTGINGTSPDSIDLTGKHVVQVKGEHEGRHRD</sequence>
<dbReference type="AlphaFoldDB" id="A0A089N848"/>
<dbReference type="PROSITE" id="PS00430">
    <property type="entry name" value="TONB_DEPENDENT_REC_1"/>
    <property type="match status" value="1"/>
</dbReference>
<proteinExistence type="predicted"/>
<reference evidence="2 3" key="1">
    <citation type="submission" date="2014-08" db="EMBL/GenBank/DDBJ databases">
        <title>Comparative genomics of the Paenibacillus odorifer group.</title>
        <authorList>
            <person name="den Bakker H.C."/>
            <person name="Tsai Y.-C."/>
            <person name="Martin N."/>
            <person name="Korlach J."/>
            <person name="Wiedmann M."/>
        </authorList>
    </citation>
    <scope>NUCLEOTIDE SEQUENCE [LARGE SCALE GENOMIC DNA]</scope>
    <source>
        <strain evidence="2 3">DSM 14472</strain>
    </source>
</reference>
<evidence type="ECO:0000313" key="3">
    <source>
        <dbReference type="Proteomes" id="UP000029507"/>
    </source>
</evidence>
<keyword evidence="3" id="KW-1185">Reference proteome</keyword>
<dbReference type="OrthoDB" id="2820357at2"/>
<dbReference type="InterPro" id="IPR010916">
    <property type="entry name" value="TonB_box_CS"/>
</dbReference>
<dbReference type="EMBL" id="CP009286">
    <property type="protein sequence ID" value="AIQ64929.1"/>
    <property type="molecule type" value="Genomic_DNA"/>
</dbReference>
<dbReference type="Proteomes" id="UP000029507">
    <property type="component" value="Chromosome"/>
</dbReference>
<evidence type="ECO:0000256" key="1">
    <source>
        <dbReference type="SAM" id="MobiDB-lite"/>
    </source>
</evidence>
<dbReference type="RefSeq" id="WP_038697573.1">
    <property type="nucleotide sequence ID" value="NZ_CP009286.1"/>
</dbReference>
<protein>
    <submittedName>
        <fullName evidence="2">Uncharacterized protein</fullName>
    </submittedName>
</protein>
<organism evidence="2 3">
    <name type="scientific">Paenibacillus stellifer</name>
    <dbReference type="NCBI Taxonomy" id="169760"/>
    <lineage>
        <taxon>Bacteria</taxon>
        <taxon>Bacillati</taxon>
        <taxon>Bacillota</taxon>
        <taxon>Bacilli</taxon>
        <taxon>Bacillales</taxon>
        <taxon>Paenibacillaceae</taxon>
        <taxon>Paenibacillus</taxon>
    </lineage>
</organism>
<dbReference type="KEGG" id="pste:PSTEL_19235"/>
<name>A0A089N848_9BACL</name>
<feature type="compositionally biased region" description="Basic and acidic residues" evidence="1">
    <location>
        <begin position="119"/>
        <end position="135"/>
    </location>
</feature>